<dbReference type="OrthoDB" id="1841988at2759"/>
<name>J3LCH2_ORYBR</name>
<sequence>MAITGSKKPGQAAQLKQMLRRCSSSLGRKGGDGLPGDVPRGHFPVYVGVSRSRYIVPVACLAAPEFQGLLRKAEEEFGFAHDMGITLPCDEATFHAALASASASASAAAVR</sequence>
<gene>
    <name evidence="2" type="primary">LOC102716658</name>
</gene>
<evidence type="ECO:0000313" key="3">
    <source>
        <dbReference type="Proteomes" id="UP000006038"/>
    </source>
</evidence>
<dbReference type="Gramene" id="OB02G23390.1">
    <property type="protein sequence ID" value="OB02G23390.1"/>
    <property type="gene ID" value="OB02G23390"/>
</dbReference>
<dbReference type="Proteomes" id="UP000006038">
    <property type="component" value="Unassembled WGS sequence"/>
</dbReference>
<dbReference type="OMA" id="PIFWLTH"/>
<evidence type="ECO:0000256" key="1">
    <source>
        <dbReference type="ARBA" id="ARBA00006974"/>
    </source>
</evidence>
<evidence type="ECO:0000313" key="2">
    <source>
        <dbReference type="EnsemblPlants" id="OB02G23390.1"/>
    </source>
</evidence>
<dbReference type="EnsemblPlants" id="OB02G23390.1">
    <property type="protein sequence ID" value="OB02G23390.1"/>
    <property type="gene ID" value="OB02G23390"/>
</dbReference>
<dbReference type="InterPro" id="IPR003676">
    <property type="entry name" value="SAUR_fam"/>
</dbReference>
<dbReference type="KEGG" id="obr:102716658"/>
<dbReference type="GO" id="GO:0009733">
    <property type="term" value="P:response to auxin"/>
    <property type="evidence" value="ECO:0007669"/>
    <property type="project" value="InterPro"/>
</dbReference>
<dbReference type="GeneID" id="102716658"/>
<dbReference type="eggNOG" id="ENOG502RZ3M">
    <property type="taxonomic scope" value="Eukaryota"/>
</dbReference>
<dbReference type="PANTHER" id="PTHR31374:SF168">
    <property type="entry name" value="OS02G0445600 PROTEIN"/>
    <property type="match status" value="1"/>
</dbReference>
<dbReference type="RefSeq" id="XP_006648602.1">
    <property type="nucleotide sequence ID" value="XM_006648539.2"/>
</dbReference>
<dbReference type="AlphaFoldDB" id="J3LCH2"/>
<comment type="similarity">
    <text evidence="1">Belongs to the ARG7 family.</text>
</comment>
<organism evidence="2">
    <name type="scientific">Oryza brachyantha</name>
    <name type="common">malo sina</name>
    <dbReference type="NCBI Taxonomy" id="4533"/>
    <lineage>
        <taxon>Eukaryota</taxon>
        <taxon>Viridiplantae</taxon>
        <taxon>Streptophyta</taxon>
        <taxon>Embryophyta</taxon>
        <taxon>Tracheophyta</taxon>
        <taxon>Spermatophyta</taxon>
        <taxon>Magnoliopsida</taxon>
        <taxon>Liliopsida</taxon>
        <taxon>Poales</taxon>
        <taxon>Poaceae</taxon>
        <taxon>BOP clade</taxon>
        <taxon>Oryzoideae</taxon>
        <taxon>Oryzeae</taxon>
        <taxon>Oryzinae</taxon>
        <taxon>Oryza</taxon>
    </lineage>
</organism>
<dbReference type="HOGENOM" id="CLU_098106_2_3_1"/>
<accession>J3LCH2</accession>
<proteinExistence type="inferred from homology"/>
<dbReference type="Pfam" id="PF02519">
    <property type="entry name" value="Auxin_inducible"/>
    <property type="match status" value="1"/>
</dbReference>
<protein>
    <recommendedName>
        <fullName evidence="4">Auxin responsive protein</fullName>
    </recommendedName>
</protein>
<dbReference type="STRING" id="4533.J3LCH2"/>
<evidence type="ECO:0008006" key="4">
    <source>
        <dbReference type="Google" id="ProtNLM"/>
    </source>
</evidence>
<dbReference type="PANTHER" id="PTHR31374">
    <property type="entry name" value="AUXIN-INDUCED PROTEIN-LIKE-RELATED"/>
    <property type="match status" value="1"/>
</dbReference>
<keyword evidence="3" id="KW-1185">Reference proteome</keyword>
<reference evidence="2" key="1">
    <citation type="submission" date="2013-04" db="UniProtKB">
        <authorList>
            <consortium name="EnsemblPlants"/>
        </authorList>
    </citation>
    <scope>IDENTIFICATION</scope>
</reference>